<feature type="compositionally biased region" description="Acidic residues" evidence="1">
    <location>
        <begin position="101"/>
        <end position="112"/>
    </location>
</feature>
<dbReference type="AlphaFoldDB" id="F4X060"/>
<evidence type="ECO:0000313" key="2">
    <source>
        <dbReference type="EMBL" id="EGI60174.1"/>
    </source>
</evidence>
<evidence type="ECO:0000313" key="3">
    <source>
        <dbReference type="Proteomes" id="UP000007755"/>
    </source>
</evidence>
<dbReference type="EMBL" id="GL888492">
    <property type="protein sequence ID" value="EGI60174.1"/>
    <property type="molecule type" value="Genomic_DNA"/>
</dbReference>
<organism evidence="3">
    <name type="scientific">Acromyrmex echinatior</name>
    <name type="common">Panamanian leafcutter ant</name>
    <name type="synonym">Acromyrmex octospinosus echinatior</name>
    <dbReference type="NCBI Taxonomy" id="103372"/>
    <lineage>
        <taxon>Eukaryota</taxon>
        <taxon>Metazoa</taxon>
        <taxon>Ecdysozoa</taxon>
        <taxon>Arthropoda</taxon>
        <taxon>Hexapoda</taxon>
        <taxon>Insecta</taxon>
        <taxon>Pterygota</taxon>
        <taxon>Neoptera</taxon>
        <taxon>Endopterygota</taxon>
        <taxon>Hymenoptera</taxon>
        <taxon>Apocrita</taxon>
        <taxon>Aculeata</taxon>
        <taxon>Formicoidea</taxon>
        <taxon>Formicidae</taxon>
        <taxon>Myrmicinae</taxon>
        <taxon>Acromyrmex</taxon>
    </lineage>
</organism>
<evidence type="ECO:0000256" key="1">
    <source>
        <dbReference type="SAM" id="MobiDB-lite"/>
    </source>
</evidence>
<accession>F4X060</accession>
<proteinExistence type="predicted"/>
<gene>
    <name evidence="2" type="ORF">G5I_11648</name>
</gene>
<protein>
    <submittedName>
        <fullName evidence="2">Uncharacterized protein</fullName>
    </submittedName>
</protein>
<reference evidence="2" key="1">
    <citation type="submission" date="2011-02" db="EMBL/GenBank/DDBJ databases">
        <title>The genome of the leaf-cutting ant Acromyrmex echinatior suggests key adaptations to social evolution and fungus farming.</title>
        <authorList>
            <person name="Nygaard S."/>
            <person name="Zhang G."/>
        </authorList>
    </citation>
    <scope>NUCLEOTIDE SEQUENCE</scope>
</reference>
<name>F4X060_ACREC</name>
<dbReference type="InParanoid" id="F4X060"/>
<dbReference type="eggNOG" id="ENOG502TKP9">
    <property type="taxonomic scope" value="Eukaryota"/>
</dbReference>
<keyword evidence="3" id="KW-1185">Reference proteome</keyword>
<dbReference type="Proteomes" id="UP000007755">
    <property type="component" value="Unassembled WGS sequence"/>
</dbReference>
<sequence length="283" mass="32368">MVQTKFAGFREIYLMVTLNLTLRSTLSITQGQSTVLQIKSQIILQLDQQFNLANNVSKEKSMLEFIKHIQCNLFKTDDEICKTIEETQETLEGERENEREKEEEEEDEEEEGGYYAYDVEVGEQFNFLELTGGKLATFQKFWHSRKRGKFRDTPIPEGANIVRWLENAFREIYAYAINLCEPIDYVGISFDSTNLAHGPAGLSLHPVRDFTSEDIWGLVSSVAQSVGRIDIAENFDVRIFNIAVPVGRGRKLNSLMHEDVAKRSILQLNNSDNLCFPRSLIVA</sequence>
<feature type="region of interest" description="Disordered" evidence="1">
    <location>
        <begin position="88"/>
        <end position="112"/>
    </location>
</feature>